<evidence type="ECO:0000256" key="2">
    <source>
        <dbReference type="ARBA" id="ARBA00009870"/>
    </source>
</evidence>
<dbReference type="GO" id="GO:0030893">
    <property type="term" value="C:meiotic cohesin complex"/>
    <property type="evidence" value="ECO:0007669"/>
    <property type="project" value="TreeGrafter"/>
</dbReference>
<evidence type="ECO:0000256" key="4">
    <source>
        <dbReference type="SAM" id="MobiDB-lite"/>
    </source>
</evidence>
<evidence type="ECO:0000259" key="5">
    <source>
        <dbReference type="Pfam" id="PF04824"/>
    </source>
</evidence>
<dbReference type="InterPro" id="IPR006909">
    <property type="entry name" value="Rad21/Rec8_C_eu"/>
</dbReference>
<dbReference type="GO" id="GO:0005634">
    <property type="term" value="C:nucleus"/>
    <property type="evidence" value="ECO:0007669"/>
    <property type="project" value="UniProtKB-SubCell"/>
</dbReference>
<feature type="region of interest" description="Disordered" evidence="4">
    <location>
        <begin position="565"/>
        <end position="599"/>
    </location>
</feature>
<protein>
    <recommendedName>
        <fullName evidence="9">Rad21/Rec8-like protein N-terminal domain-containing protein</fullName>
    </recommendedName>
</protein>
<dbReference type="InterPro" id="IPR036390">
    <property type="entry name" value="WH_DNA-bd_sf"/>
</dbReference>
<feature type="region of interest" description="Disordered" evidence="4">
    <location>
        <begin position="383"/>
        <end position="404"/>
    </location>
</feature>
<dbReference type="InterPro" id="IPR006910">
    <property type="entry name" value="Rad21_Rec8_N"/>
</dbReference>
<comment type="subcellular location">
    <subcellularLocation>
        <location evidence="1">Nucleus</location>
    </subcellularLocation>
</comment>
<evidence type="ECO:0000313" key="7">
    <source>
        <dbReference type="EMBL" id="GMT28189.1"/>
    </source>
</evidence>
<comment type="similarity">
    <text evidence="2">Belongs to the rad21 family.</text>
</comment>
<proteinExistence type="inferred from homology"/>
<feature type="compositionally biased region" description="Basic and acidic residues" evidence="4">
    <location>
        <begin position="581"/>
        <end position="592"/>
    </location>
</feature>
<dbReference type="InterPro" id="IPR039781">
    <property type="entry name" value="Rad21/Rec8-like"/>
</dbReference>
<feature type="compositionally biased region" description="Basic and acidic residues" evidence="4">
    <location>
        <begin position="709"/>
        <end position="725"/>
    </location>
</feature>
<feature type="region of interest" description="Disordered" evidence="4">
    <location>
        <begin position="653"/>
        <end position="725"/>
    </location>
</feature>
<evidence type="ECO:0000313" key="8">
    <source>
        <dbReference type="Proteomes" id="UP001432322"/>
    </source>
</evidence>
<feature type="compositionally biased region" description="Basic and acidic residues" evidence="4">
    <location>
        <begin position="653"/>
        <end position="666"/>
    </location>
</feature>
<dbReference type="Pfam" id="PF04825">
    <property type="entry name" value="Rad21_Rec8_N"/>
    <property type="match status" value="1"/>
</dbReference>
<dbReference type="Proteomes" id="UP001432322">
    <property type="component" value="Unassembled WGS sequence"/>
</dbReference>
<feature type="region of interest" description="Disordered" evidence="4">
    <location>
        <begin position="117"/>
        <end position="157"/>
    </location>
</feature>
<dbReference type="PANTHER" id="PTHR12585:SF27">
    <property type="entry name" value="MEIOTIC RECOMBINATION PROTEIN REC8 HOMOLOG"/>
    <property type="match status" value="1"/>
</dbReference>
<evidence type="ECO:0000259" key="6">
    <source>
        <dbReference type="Pfam" id="PF04825"/>
    </source>
</evidence>
<name>A0AAV5W8A0_9BILA</name>
<dbReference type="GO" id="GO:0003682">
    <property type="term" value="F:chromatin binding"/>
    <property type="evidence" value="ECO:0007669"/>
    <property type="project" value="TreeGrafter"/>
</dbReference>
<dbReference type="EMBL" id="BTSY01000005">
    <property type="protein sequence ID" value="GMT28189.1"/>
    <property type="molecule type" value="Genomic_DNA"/>
</dbReference>
<organism evidence="7 8">
    <name type="scientific">Pristionchus fissidentatus</name>
    <dbReference type="NCBI Taxonomy" id="1538716"/>
    <lineage>
        <taxon>Eukaryota</taxon>
        <taxon>Metazoa</taxon>
        <taxon>Ecdysozoa</taxon>
        <taxon>Nematoda</taxon>
        <taxon>Chromadorea</taxon>
        <taxon>Rhabditida</taxon>
        <taxon>Rhabditina</taxon>
        <taxon>Diplogasteromorpha</taxon>
        <taxon>Diplogasteroidea</taxon>
        <taxon>Neodiplogasteridae</taxon>
        <taxon>Pristionchus</taxon>
    </lineage>
</organism>
<dbReference type="PANTHER" id="PTHR12585">
    <property type="entry name" value="SCC1 / RAD21 FAMILY MEMBER"/>
    <property type="match status" value="1"/>
</dbReference>
<feature type="region of interest" description="Disordered" evidence="4">
    <location>
        <begin position="438"/>
        <end position="458"/>
    </location>
</feature>
<gene>
    <name evidence="7" type="ORF">PFISCL1PPCAC_19486</name>
</gene>
<evidence type="ECO:0000256" key="1">
    <source>
        <dbReference type="ARBA" id="ARBA00004123"/>
    </source>
</evidence>
<feature type="domain" description="Rad21/Rec8-like protein N-terminal" evidence="6">
    <location>
        <begin position="10"/>
        <end position="125"/>
    </location>
</feature>
<dbReference type="AlphaFoldDB" id="A0AAV5W8A0"/>
<dbReference type="Pfam" id="PF04824">
    <property type="entry name" value="Rad21_Rec8"/>
    <property type="match status" value="1"/>
</dbReference>
<sequence length="828" mass="95732">SSSERLPKEMFYSTDLLLRKDARFSLIWRLAISKGHAGGTRKRQILAVNISSIVAELQQRIPAQPLTADQQLNCFSLRLISQLLYGTCIVLQYQIANLHVDAKHVWDSCRHIRFDEKERSTKKKKRDDKRDDFDWDQFPPDEPLAKKRKRRSMLEGDGQELHESQIILGMDFLDRALATSRSAFDMTNITLPDDTMFGVGGMADPMFVQPEQDLIPTTDAMMDAFLNGEDTTFTTKEASQNRSGERVKDISPFELDRPAKMPREERAASEIEGHRASSHFSYISGDRTGAMQPFPDDVLMMDDLNLSSSMAGIDGNTRTSIPAHFVSSGPFAVSSQVDPALEPILPSEASQIVPVENGDATIDVAILPENTFYGEAMDEMRVPSVRGDEDEQQRASAGSEEKRRDIMDDLMMADEMDARARQKREERVLITDDGTPIVKRRREAKEEREETEEREYEPHRELKPIKLDGAFMKESMANYSDTMVGRNARRVKIDERKKKRAEDLIKTIPSMRGRVIHKNRILNDLYKRLKVDKMMLKEDDDSVDDLIEDEEEELELMPWKEIVRENERVEEEDEEEEEDEREKAINEQRAPEEVMADQSWQQQNRMDDMVMMDNTTMDGLENVEHLSVATIEGDWEDRNEYVDQITENRYEEKELNEEERRKLGEERVEEDDGEMEEARRRRTTGNFSDGIRMNDEFDLMDPSYQQQLDESRRSEARENEGEEMMDRVEWRGETEARVNRDKRSTMAQVEHHQAKEIILTKCDECETKKVTLEECIPIGANKATVARMFYNLLVLAKEQSVVPEQEEAYGPIHIGLVSHHQFPTYEVA</sequence>
<feature type="non-terminal residue" evidence="7">
    <location>
        <position position="1"/>
    </location>
</feature>
<comment type="caution">
    <text evidence="7">The sequence shown here is derived from an EMBL/GenBank/DDBJ whole genome shotgun (WGS) entry which is preliminary data.</text>
</comment>
<feature type="compositionally biased region" description="Acidic residues" evidence="4">
    <location>
        <begin position="568"/>
        <end position="580"/>
    </location>
</feature>
<dbReference type="GO" id="GO:0051177">
    <property type="term" value="P:meiotic sister chromatid cohesion"/>
    <property type="evidence" value="ECO:0007669"/>
    <property type="project" value="TreeGrafter"/>
</dbReference>
<dbReference type="GO" id="GO:0006302">
    <property type="term" value="P:double-strand break repair"/>
    <property type="evidence" value="ECO:0007669"/>
    <property type="project" value="TreeGrafter"/>
</dbReference>
<dbReference type="Gene3D" id="1.10.10.580">
    <property type="entry name" value="Structural maintenance of chromosome 1. Chain E"/>
    <property type="match status" value="1"/>
</dbReference>
<keyword evidence="3" id="KW-0539">Nucleus</keyword>
<reference evidence="7" key="1">
    <citation type="submission" date="2023-10" db="EMBL/GenBank/DDBJ databases">
        <title>Genome assembly of Pristionchus species.</title>
        <authorList>
            <person name="Yoshida K."/>
            <person name="Sommer R.J."/>
        </authorList>
    </citation>
    <scope>NUCLEOTIDE SEQUENCE</scope>
    <source>
        <strain evidence="7">RS5133</strain>
    </source>
</reference>
<evidence type="ECO:0008006" key="9">
    <source>
        <dbReference type="Google" id="ProtNLM"/>
    </source>
</evidence>
<dbReference type="InterPro" id="IPR023093">
    <property type="entry name" value="ScpA-like_C"/>
</dbReference>
<dbReference type="SUPFAM" id="SSF46785">
    <property type="entry name" value="Winged helix' DNA-binding domain"/>
    <property type="match status" value="1"/>
</dbReference>
<accession>A0AAV5W8A0</accession>
<feature type="domain" description="Rad21/Rec8-like protein C-terminal eukaryotic" evidence="5">
    <location>
        <begin position="776"/>
        <end position="816"/>
    </location>
</feature>
<evidence type="ECO:0000256" key="3">
    <source>
        <dbReference type="ARBA" id="ARBA00023242"/>
    </source>
</evidence>
<keyword evidence="8" id="KW-1185">Reference proteome</keyword>